<organism evidence="2 3">
    <name type="scientific">Methylobacterium thuringiense</name>
    <dbReference type="NCBI Taxonomy" id="1003091"/>
    <lineage>
        <taxon>Bacteria</taxon>
        <taxon>Pseudomonadati</taxon>
        <taxon>Pseudomonadota</taxon>
        <taxon>Alphaproteobacteria</taxon>
        <taxon>Hyphomicrobiales</taxon>
        <taxon>Methylobacteriaceae</taxon>
        <taxon>Methylobacterium</taxon>
    </lineage>
</organism>
<name>A0ABQ4TKZ9_9HYPH</name>
<dbReference type="EMBL" id="BPRA01000009">
    <property type="protein sequence ID" value="GJE55596.1"/>
    <property type="molecule type" value="Genomic_DNA"/>
</dbReference>
<comment type="caution">
    <text evidence="2">The sequence shown here is derived from an EMBL/GenBank/DDBJ whole genome shotgun (WGS) entry which is preliminary data.</text>
</comment>
<protein>
    <recommendedName>
        <fullName evidence="4">Pentapeptide repeat-containing protein</fullName>
    </recommendedName>
</protein>
<proteinExistence type="predicted"/>
<reference evidence="2" key="1">
    <citation type="journal article" date="2021" name="Front. Microbiol.">
        <title>Comprehensive Comparative Genomics and Phenotyping of Methylobacterium Species.</title>
        <authorList>
            <person name="Alessa O."/>
            <person name="Ogura Y."/>
            <person name="Fujitani Y."/>
            <person name="Takami H."/>
            <person name="Hayashi T."/>
            <person name="Sahin N."/>
            <person name="Tani A."/>
        </authorList>
    </citation>
    <scope>NUCLEOTIDE SEQUENCE</scope>
    <source>
        <strain evidence="2">DSM 23674</strain>
    </source>
</reference>
<keyword evidence="1" id="KW-1133">Transmembrane helix</keyword>
<dbReference type="PANTHER" id="PTHR14136">
    <property type="entry name" value="BTB_POZ DOMAIN-CONTAINING PROTEIN KCTD9"/>
    <property type="match status" value="1"/>
</dbReference>
<accession>A0ABQ4TKZ9</accession>
<dbReference type="SUPFAM" id="SSF141571">
    <property type="entry name" value="Pentapeptide repeat-like"/>
    <property type="match status" value="1"/>
</dbReference>
<evidence type="ECO:0000256" key="1">
    <source>
        <dbReference type="SAM" id="Phobius"/>
    </source>
</evidence>
<keyword evidence="3" id="KW-1185">Reference proteome</keyword>
<dbReference type="Gene3D" id="2.160.20.80">
    <property type="entry name" value="E3 ubiquitin-protein ligase SopA"/>
    <property type="match status" value="2"/>
</dbReference>
<keyword evidence="1" id="KW-0812">Transmembrane</keyword>
<dbReference type="PANTHER" id="PTHR14136:SF17">
    <property type="entry name" value="BTB_POZ DOMAIN-CONTAINING PROTEIN KCTD9"/>
    <property type="match status" value="1"/>
</dbReference>
<evidence type="ECO:0008006" key="4">
    <source>
        <dbReference type="Google" id="ProtNLM"/>
    </source>
</evidence>
<dbReference type="InterPro" id="IPR001646">
    <property type="entry name" value="5peptide_repeat"/>
</dbReference>
<dbReference type="Proteomes" id="UP001055101">
    <property type="component" value="Unassembled WGS sequence"/>
</dbReference>
<evidence type="ECO:0000313" key="2">
    <source>
        <dbReference type="EMBL" id="GJE55596.1"/>
    </source>
</evidence>
<sequence length="491" mass="52365">MSVAVPDGSGSATRLRAVYGRMGATCRDMALGVAVQQDEAPDRETTRVDALLSLIGGLHGAPFTSAEPAALARLRLGKDDLAARLDPAAPAPGWWAADTGGLDIAGADLSEADLEETDLSGANLRKATLKGALGRSARFDGANLEEADLSGADLSGARFGRIAAGQASFCDAMLEDADFGGATMRFAKLNRALLDGARFVEADLWGADVSGADADYTVFRGARLDEANFSDVNLTHADFEGASLKKTRLVGSRLRGANLSGAKLDGADLSEADLADTTLVRLDLSTCRLRHARFAGAWLEGTRFRVEQLGGAVGEEIAGEYEAAQASYLALERNLKSIGSHDGASWAYKRQRRMGRRHAGSQAREAWEGRDGRGLLRFGYRWLADRFVEWLCDYGESLSRIARAFAIAIGLFAAGYWLTGGLLLEGPEHRPTYNVIDLVSYSALNMLTANPPEIGLKPMGRVTNLLVGIEGALGIVLLGLFGFVLGNRLRR</sequence>
<dbReference type="InterPro" id="IPR051082">
    <property type="entry name" value="Pentapeptide-BTB/POZ_domain"/>
</dbReference>
<reference evidence="2" key="2">
    <citation type="submission" date="2021-08" db="EMBL/GenBank/DDBJ databases">
        <authorList>
            <person name="Tani A."/>
            <person name="Ola A."/>
            <person name="Ogura Y."/>
            <person name="Katsura K."/>
            <person name="Hayashi T."/>
        </authorList>
    </citation>
    <scope>NUCLEOTIDE SEQUENCE</scope>
    <source>
        <strain evidence="2">DSM 23674</strain>
    </source>
</reference>
<gene>
    <name evidence="2" type="ORF">EKPJFOCH_2090</name>
</gene>
<keyword evidence="1" id="KW-0472">Membrane</keyword>
<dbReference type="Pfam" id="PF00805">
    <property type="entry name" value="Pentapeptide"/>
    <property type="match status" value="4"/>
</dbReference>
<feature type="transmembrane region" description="Helical" evidence="1">
    <location>
        <begin position="465"/>
        <end position="485"/>
    </location>
</feature>
<evidence type="ECO:0000313" key="3">
    <source>
        <dbReference type="Proteomes" id="UP001055101"/>
    </source>
</evidence>